<name>A0ACA9NVE3_9GLOM</name>
<dbReference type="Proteomes" id="UP000789860">
    <property type="component" value="Unassembled WGS sequence"/>
</dbReference>
<protein>
    <submittedName>
        <fullName evidence="1">4719_t:CDS:1</fullName>
    </submittedName>
</protein>
<organism evidence="1 2">
    <name type="scientific">Scutellospora calospora</name>
    <dbReference type="NCBI Taxonomy" id="85575"/>
    <lineage>
        <taxon>Eukaryota</taxon>
        <taxon>Fungi</taxon>
        <taxon>Fungi incertae sedis</taxon>
        <taxon>Mucoromycota</taxon>
        <taxon>Glomeromycotina</taxon>
        <taxon>Glomeromycetes</taxon>
        <taxon>Diversisporales</taxon>
        <taxon>Gigasporaceae</taxon>
        <taxon>Scutellospora</taxon>
    </lineage>
</organism>
<feature type="non-terminal residue" evidence="1">
    <location>
        <position position="65"/>
    </location>
</feature>
<dbReference type="EMBL" id="CAJVPM010030568">
    <property type="protein sequence ID" value="CAG8677014.1"/>
    <property type="molecule type" value="Genomic_DNA"/>
</dbReference>
<gene>
    <name evidence="1" type="ORF">SCALOS_LOCUS9584</name>
</gene>
<evidence type="ECO:0000313" key="2">
    <source>
        <dbReference type="Proteomes" id="UP000789860"/>
    </source>
</evidence>
<reference evidence="1" key="1">
    <citation type="submission" date="2021-06" db="EMBL/GenBank/DDBJ databases">
        <authorList>
            <person name="Kallberg Y."/>
            <person name="Tangrot J."/>
            <person name="Rosling A."/>
        </authorList>
    </citation>
    <scope>NUCLEOTIDE SEQUENCE</scope>
    <source>
        <strain evidence="1">AU212A</strain>
    </source>
</reference>
<comment type="caution">
    <text evidence="1">The sequence shown here is derived from an EMBL/GenBank/DDBJ whole genome shotgun (WGS) entry which is preliminary data.</text>
</comment>
<keyword evidence="2" id="KW-1185">Reference proteome</keyword>
<accession>A0ACA9NVE3</accession>
<feature type="non-terminal residue" evidence="1">
    <location>
        <position position="1"/>
    </location>
</feature>
<sequence>IDNSVIVTVIQELSTAQKKYSSSFSEKSSNKKAKKVSEKVSKELLTDILIVDRSLEEKSYTTDTR</sequence>
<proteinExistence type="predicted"/>
<evidence type="ECO:0000313" key="1">
    <source>
        <dbReference type="EMBL" id="CAG8677014.1"/>
    </source>
</evidence>